<feature type="domain" description="Zn(2)-C6 fungal-type" evidence="4">
    <location>
        <begin position="29"/>
        <end position="59"/>
    </location>
</feature>
<dbReference type="Gene3D" id="4.10.240.10">
    <property type="entry name" value="Zn(2)-C6 fungal-type DNA-binding domain"/>
    <property type="match status" value="1"/>
</dbReference>
<dbReference type="InterPro" id="IPR036864">
    <property type="entry name" value="Zn2-C6_fun-type_DNA-bd_sf"/>
</dbReference>
<dbReference type="Proteomes" id="UP000070133">
    <property type="component" value="Unassembled WGS sequence"/>
</dbReference>
<keyword evidence="6" id="KW-1185">Reference proteome</keyword>
<evidence type="ECO:0000256" key="2">
    <source>
        <dbReference type="ARBA" id="ARBA00023242"/>
    </source>
</evidence>
<evidence type="ECO:0000313" key="6">
    <source>
        <dbReference type="Proteomes" id="UP000070133"/>
    </source>
</evidence>
<evidence type="ECO:0000259" key="4">
    <source>
        <dbReference type="PROSITE" id="PS50048"/>
    </source>
</evidence>
<comment type="caution">
    <text evidence="5">The sequence shown here is derived from an EMBL/GenBank/DDBJ whole genome shotgun (WGS) entry which is preliminary data.</text>
</comment>
<proteinExistence type="predicted"/>
<organism evidence="5 6">
    <name type="scientific">Pseudocercospora eumusae</name>
    <dbReference type="NCBI Taxonomy" id="321146"/>
    <lineage>
        <taxon>Eukaryota</taxon>
        <taxon>Fungi</taxon>
        <taxon>Dikarya</taxon>
        <taxon>Ascomycota</taxon>
        <taxon>Pezizomycotina</taxon>
        <taxon>Dothideomycetes</taxon>
        <taxon>Dothideomycetidae</taxon>
        <taxon>Mycosphaerellales</taxon>
        <taxon>Mycosphaerellaceae</taxon>
        <taxon>Pseudocercospora</taxon>
    </lineage>
</organism>
<dbReference type="EMBL" id="LFZN01000044">
    <property type="protein sequence ID" value="KXT02252.1"/>
    <property type="molecule type" value="Genomic_DNA"/>
</dbReference>
<sequence>MAFSVGHQWAILNGTIMSTSKRQRITQGSCWCCKKRRVKCDLVRPTCGRCESTGQICGYGAPPFKWVGGMALRGKNAPANAHQLSPHPRTTDTSPASNLDDTTDFLSPTLTIVPSTPPLDESSLIPYFANAVLPRFVLGDGILAVDYAIITKDESLQQAVLAISRAHYNYQAKCGPNDTALVRNSSRQVAITSFRKRLQLGTSEDDSAKELFANNVLLCMLDGMIQPSTELNASSMHLKGGFAMLNRWSCTITNMLLEGGLQSHLLSVFVTMDLASSLLSGRKPYFEPILFHMFANTQAWWGYLPTGDRFLTLLRTLNEMAALGAVVFSHLPSGDGAFLAEKCFPPLKAVLEASLSLDSLDGTDYQHWSTFCALWEACSSIYFYRALEQRTVDDELVQAHARKGVSTLIDALLPGMLQHCLVLPILIIGAHCIHSQDRRAIVEALSPTVSYLAFGNLPLMVDFLKDNWEKADLHSNWWETFHDISERVFLF</sequence>
<protein>
    <recommendedName>
        <fullName evidence="4">Zn(2)-C6 fungal-type domain-containing protein</fullName>
    </recommendedName>
</protein>
<dbReference type="GO" id="GO:0000981">
    <property type="term" value="F:DNA-binding transcription factor activity, RNA polymerase II-specific"/>
    <property type="evidence" value="ECO:0007669"/>
    <property type="project" value="InterPro"/>
</dbReference>
<dbReference type="GO" id="GO:0008270">
    <property type="term" value="F:zinc ion binding"/>
    <property type="evidence" value="ECO:0007669"/>
    <property type="project" value="InterPro"/>
</dbReference>
<dbReference type="SMART" id="SM00066">
    <property type="entry name" value="GAL4"/>
    <property type="match status" value="1"/>
</dbReference>
<dbReference type="GO" id="GO:0005634">
    <property type="term" value="C:nucleus"/>
    <property type="evidence" value="ECO:0007669"/>
    <property type="project" value="UniProtKB-SubCell"/>
</dbReference>
<dbReference type="SUPFAM" id="SSF57701">
    <property type="entry name" value="Zn2/Cys6 DNA-binding domain"/>
    <property type="match status" value="1"/>
</dbReference>
<dbReference type="PANTHER" id="PTHR37534:SF46">
    <property type="entry name" value="ZN(II)2CYS6 TRANSCRIPTION FACTOR (EUROFUNG)"/>
    <property type="match status" value="1"/>
</dbReference>
<dbReference type="OrthoDB" id="3900342at2759"/>
<dbReference type="AlphaFoldDB" id="A0A139HIN1"/>
<evidence type="ECO:0000313" key="5">
    <source>
        <dbReference type="EMBL" id="KXT02252.1"/>
    </source>
</evidence>
<reference evidence="5 6" key="1">
    <citation type="submission" date="2015-07" db="EMBL/GenBank/DDBJ databases">
        <title>Comparative genomics of the Sigatoka disease complex on banana suggests a link between parallel evolutionary changes in Pseudocercospora fijiensis and Pseudocercospora eumusae and increased virulence on the banana host.</title>
        <authorList>
            <person name="Chang T.-C."/>
            <person name="Salvucci A."/>
            <person name="Crous P.W."/>
            <person name="Stergiopoulos I."/>
        </authorList>
    </citation>
    <scope>NUCLEOTIDE SEQUENCE [LARGE SCALE GENOMIC DNA]</scope>
    <source>
        <strain evidence="5 6">CBS 114824</strain>
    </source>
</reference>
<dbReference type="CDD" id="cd00067">
    <property type="entry name" value="GAL4"/>
    <property type="match status" value="1"/>
</dbReference>
<dbReference type="InterPro" id="IPR001138">
    <property type="entry name" value="Zn2Cys6_DnaBD"/>
</dbReference>
<comment type="subcellular location">
    <subcellularLocation>
        <location evidence="1">Nucleus</location>
    </subcellularLocation>
</comment>
<feature type="region of interest" description="Disordered" evidence="3">
    <location>
        <begin position="77"/>
        <end position="100"/>
    </location>
</feature>
<accession>A0A139HIN1</accession>
<feature type="compositionally biased region" description="Polar residues" evidence="3">
    <location>
        <begin position="91"/>
        <end position="100"/>
    </location>
</feature>
<dbReference type="InterPro" id="IPR021858">
    <property type="entry name" value="Fun_TF"/>
</dbReference>
<evidence type="ECO:0000256" key="1">
    <source>
        <dbReference type="ARBA" id="ARBA00004123"/>
    </source>
</evidence>
<gene>
    <name evidence="5" type="ORF">AC578_5084</name>
</gene>
<dbReference type="Pfam" id="PF00172">
    <property type="entry name" value="Zn_clus"/>
    <property type="match status" value="1"/>
</dbReference>
<evidence type="ECO:0000256" key="3">
    <source>
        <dbReference type="SAM" id="MobiDB-lite"/>
    </source>
</evidence>
<dbReference type="PROSITE" id="PS50048">
    <property type="entry name" value="ZN2_CY6_FUNGAL_2"/>
    <property type="match status" value="1"/>
</dbReference>
<name>A0A139HIN1_9PEZI</name>
<dbReference type="PROSITE" id="PS00463">
    <property type="entry name" value="ZN2_CY6_FUNGAL_1"/>
    <property type="match status" value="1"/>
</dbReference>
<keyword evidence="2" id="KW-0539">Nucleus</keyword>
<dbReference type="PANTHER" id="PTHR37534">
    <property type="entry name" value="TRANSCRIPTIONAL ACTIVATOR PROTEIN UGA3"/>
    <property type="match status" value="1"/>
</dbReference>
<dbReference type="Pfam" id="PF11951">
    <property type="entry name" value="Fungal_trans_2"/>
    <property type="match status" value="2"/>
</dbReference>